<proteinExistence type="predicted"/>
<dbReference type="EMBL" id="PVXP01000035">
    <property type="protein sequence ID" value="PRR84688.1"/>
    <property type="molecule type" value="Genomic_DNA"/>
</dbReference>
<organism evidence="2 3">
    <name type="scientific">Clostridium luticellarii</name>
    <dbReference type="NCBI Taxonomy" id="1691940"/>
    <lineage>
        <taxon>Bacteria</taxon>
        <taxon>Bacillati</taxon>
        <taxon>Bacillota</taxon>
        <taxon>Clostridia</taxon>
        <taxon>Eubacteriales</taxon>
        <taxon>Clostridiaceae</taxon>
        <taxon>Clostridium</taxon>
    </lineage>
</organism>
<dbReference type="AlphaFoldDB" id="A0A2T0BLC2"/>
<keyword evidence="1" id="KW-1133">Transmembrane helix</keyword>
<dbReference type="Proteomes" id="UP000237798">
    <property type="component" value="Unassembled WGS sequence"/>
</dbReference>
<feature type="transmembrane region" description="Helical" evidence="1">
    <location>
        <begin position="113"/>
        <end position="133"/>
    </location>
</feature>
<evidence type="ECO:0000256" key="1">
    <source>
        <dbReference type="SAM" id="Phobius"/>
    </source>
</evidence>
<reference evidence="2 3" key="1">
    <citation type="submission" date="2018-03" db="EMBL/GenBank/DDBJ databases">
        <title>Genome sequence of Clostridium luticellarii DSM 29923.</title>
        <authorList>
            <person name="Poehlein A."/>
            <person name="Daniel R."/>
        </authorList>
    </citation>
    <scope>NUCLEOTIDE SEQUENCE [LARGE SCALE GENOMIC DNA]</scope>
    <source>
        <strain evidence="2 3">DSM 29923</strain>
    </source>
</reference>
<protein>
    <recommendedName>
        <fullName evidence="4">ABC-transporter type IV</fullName>
    </recommendedName>
</protein>
<dbReference type="InterPro" id="IPR010540">
    <property type="entry name" value="CmpB_TMEM229"/>
</dbReference>
<keyword evidence="1" id="KW-0812">Transmembrane</keyword>
<dbReference type="Pfam" id="PF06541">
    <property type="entry name" value="ABC_trans_CmpB"/>
    <property type="match status" value="1"/>
</dbReference>
<sequence>MEYGKPDNLKNIIYKDLLLIFIMGSLYMVLEGVWRGWTHISMLVVGGISAFLIGRLNENPRFYDRKMWQECIIGTGIVLILEFTSGMILNVWLKLDIWNYGNMPGSLYGQVCLPYAVLWFMLMPICIYTDDYLRYKLFSEKKPIGVLKNYVDLFMGK</sequence>
<gene>
    <name evidence="2" type="ORF">CLLU_23040</name>
</gene>
<name>A0A2T0BLC2_9CLOT</name>
<comment type="caution">
    <text evidence="2">The sequence shown here is derived from an EMBL/GenBank/DDBJ whole genome shotgun (WGS) entry which is preliminary data.</text>
</comment>
<accession>A0A2T0BLC2</accession>
<keyword evidence="3" id="KW-1185">Reference proteome</keyword>
<evidence type="ECO:0000313" key="3">
    <source>
        <dbReference type="Proteomes" id="UP000237798"/>
    </source>
</evidence>
<feature type="transmembrane region" description="Helical" evidence="1">
    <location>
        <begin position="36"/>
        <end position="56"/>
    </location>
</feature>
<feature type="transmembrane region" description="Helical" evidence="1">
    <location>
        <begin position="12"/>
        <end position="30"/>
    </location>
</feature>
<evidence type="ECO:0000313" key="2">
    <source>
        <dbReference type="EMBL" id="PRR84688.1"/>
    </source>
</evidence>
<feature type="transmembrane region" description="Helical" evidence="1">
    <location>
        <begin position="68"/>
        <end position="93"/>
    </location>
</feature>
<dbReference type="RefSeq" id="WP_242977578.1">
    <property type="nucleotide sequence ID" value="NZ_JALCPJ010000021.1"/>
</dbReference>
<evidence type="ECO:0008006" key="4">
    <source>
        <dbReference type="Google" id="ProtNLM"/>
    </source>
</evidence>
<keyword evidence="1" id="KW-0472">Membrane</keyword>